<accession>A0A443NNY5</accession>
<protein>
    <submittedName>
        <fullName evidence="7">E4 SUMO-protein ligase PIAL2 isoform X3</fullName>
    </submittedName>
</protein>
<dbReference type="PANTHER" id="PTHR10782">
    <property type="entry name" value="ZINC FINGER MIZ DOMAIN-CONTAINING PROTEIN"/>
    <property type="match status" value="1"/>
</dbReference>
<dbReference type="EMBL" id="QPKB01000003">
    <property type="protein sequence ID" value="RWR80211.1"/>
    <property type="molecule type" value="Genomic_DNA"/>
</dbReference>
<gene>
    <name evidence="7" type="ORF">CKAN_00884000</name>
</gene>
<dbReference type="CDD" id="cd16650">
    <property type="entry name" value="SP-RING_PIAS-like"/>
    <property type="match status" value="1"/>
</dbReference>
<dbReference type="GO" id="GO:0016925">
    <property type="term" value="P:protein sumoylation"/>
    <property type="evidence" value="ECO:0007669"/>
    <property type="project" value="UniProtKB-ARBA"/>
</dbReference>
<evidence type="ECO:0000256" key="5">
    <source>
        <dbReference type="SAM" id="MobiDB-lite"/>
    </source>
</evidence>
<evidence type="ECO:0000256" key="3">
    <source>
        <dbReference type="ARBA" id="ARBA00022833"/>
    </source>
</evidence>
<keyword evidence="1" id="KW-0479">Metal-binding</keyword>
<dbReference type="AlphaFoldDB" id="A0A443NNY5"/>
<dbReference type="GO" id="GO:0016874">
    <property type="term" value="F:ligase activity"/>
    <property type="evidence" value="ECO:0007669"/>
    <property type="project" value="UniProtKB-KW"/>
</dbReference>
<feature type="domain" description="SP-RING-type" evidence="6">
    <location>
        <begin position="286"/>
        <end position="367"/>
    </location>
</feature>
<dbReference type="InterPro" id="IPR004181">
    <property type="entry name" value="Znf_MIZ"/>
</dbReference>
<feature type="compositionally biased region" description="Basic and acidic residues" evidence="5">
    <location>
        <begin position="818"/>
        <end position="828"/>
    </location>
</feature>
<feature type="compositionally biased region" description="Polar residues" evidence="5">
    <location>
        <begin position="645"/>
        <end position="656"/>
    </location>
</feature>
<evidence type="ECO:0000256" key="4">
    <source>
        <dbReference type="PROSITE-ProRule" id="PRU00452"/>
    </source>
</evidence>
<dbReference type="STRING" id="337451.A0A443NNY5"/>
<keyword evidence="8" id="KW-1185">Reference proteome</keyword>
<comment type="caution">
    <text evidence="7">The sequence shown here is derived from an EMBL/GenBank/DDBJ whole genome shotgun (WGS) entry which is preliminary data.</text>
</comment>
<dbReference type="GO" id="GO:0000785">
    <property type="term" value="C:chromatin"/>
    <property type="evidence" value="ECO:0007669"/>
    <property type="project" value="TreeGrafter"/>
</dbReference>
<dbReference type="GO" id="GO:0061665">
    <property type="term" value="F:SUMO ligase activity"/>
    <property type="evidence" value="ECO:0007669"/>
    <property type="project" value="TreeGrafter"/>
</dbReference>
<dbReference type="PROSITE" id="PS51044">
    <property type="entry name" value="ZF_SP_RING"/>
    <property type="match status" value="1"/>
</dbReference>
<evidence type="ECO:0000259" key="6">
    <source>
        <dbReference type="PROSITE" id="PS51044"/>
    </source>
</evidence>
<feature type="compositionally biased region" description="Polar residues" evidence="5">
    <location>
        <begin position="801"/>
        <end position="817"/>
    </location>
</feature>
<feature type="region of interest" description="Disordered" evidence="5">
    <location>
        <begin position="869"/>
        <end position="898"/>
    </location>
</feature>
<dbReference type="Gene3D" id="3.30.40.10">
    <property type="entry name" value="Zinc/RING finger domain, C3HC4 (zinc finger)"/>
    <property type="match status" value="1"/>
</dbReference>
<evidence type="ECO:0000256" key="1">
    <source>
        <dbReference type="ARBA" id="ARBA00022723"/>
    </source>
</evidence>
<dbReference type="PANTHER" id="PTHR10782:SF4">
    <property type="entry name" value="TONALLI, ISOFORM E"/>
    <property type="match status" value="1"/>
</dbReference>
<organism evidence="7 8">
    <name type="scientific">Cinnamomum micranthum f. kanehirae</name>
    <dbReference type="NCBI Taxonomy" id="337451"/>
    <lineage>
        <taxon>Eukaryota</taxon>
        <taxon>Viridiplantae</taxon>
        <taxon>Streptophyta</taxon>
        <taxon>Embryophyta</taxon>
        <taxon>Tracheophyta</taxon>
        <taxon>Spermatophyta</taxon>
        <taxon>Magnoliopsida</taxon>
        <taxon>Magnoliidae</taxon>
        <taxon>Laurales</taxon>
        <taxon>Lauraceae</taxon>
        <taxon>Cinnamomum</taxon>
    </lineage>
</organism>
<dbReference type="Pfam" id="PF02891">
    <property type="entry name" value="zf-MIZ"/>
    <property type="match status" value="1"/>
</dbReference>
<feature type="compositionally biased region" description="Polar residues" evidence="5">
    <location>
        <begin position="663"/>
        <end position="673"/>
    </location>
</feature>
<name>A0A443NNY5_9MAGN</name>
<feature type="compositionally biased region" description="Polar residues" evidence="5">
    <location>
        <begin position="624"/>
        <end position="638"/>
    </location>
</feature>
<dbReference type="GO" id="GO:0008270">
    <property type="term" value="F:zinc ion binding"/>
    <property type="evidence" value="ECO:0007669"/>
    <property type="project" value="UniProtKB-KW"/>
</dbReference>
<feature type="region of interest" description="Disordered" evidence="5">
    <location>
        <begin position="801"/>
        <end position="832"/>
    </location>
</feature>
<dbReference type="InterPro" id="IPR013083">
    <property type="entry name" value="Znf_RING/FYVE/PHD"/>
</dbReference>
<evidence type="ECO:0000256" key="2">
    <source>
        <dbReference type="ARBA" id="ARBA00022771"/>
    </source>
</evidence>
<sequence>MSAKAAAINSHRIGLLVDRLSFLFRSGIRSDTANNAYLFKTVLVLSNGIDYAVTHNDVPSKVHDLPSVIKQVYQYKTDTALESAIMLLMISVKNACTNGWFQDSDAKELLTMANEISRSFCGATITAVEPSNALQIISKIISRFYPRMKMGQIIVSFEAKPGYQVLPCDFFIQKSMPVPTAQERIWLFVIQTDNMETSSCIITPPEVNFLLNGRGVERRNNVSMDCGPQFPTDVSAVLKYGTNLIQVIGKFNGNCVIVIAYASVVSSSSSEPLKDYVQLAAAELVSDAEIIEGPSRITLNCPISYKRINTPVKGHLCRHHQCFDYDNFLKINSRKPSWRCPHCNQSVCFTDLRIDQNMVKILKEVGENVADVLISEDGSWKVVDEHDGITNQLQNGSQNVLANVIDLTMEGTDDGDVAISSTGAEASVGSTNQRCINYTSCETEDRKPFQDIQLSSAAGNLSAVAAFNSASDIVQEPASLVWQNIWSRISLAASTMNGSVSHSAAAAAAARVNAPAGISESPLDALLEPVLTDAVSPALNREPVDGHGGTQLTTAFQNVPQLRQFVASEHLQLQQPRFENSILSNEIRRSIPRQVTRTPIAVQALPAQTQVPNTHHQRTRPNVMPSTRTSNGGSSVASQIPHYLTATSDGFSTGSSEVERQQLSRSQITPLSASEFCSSSSQLHTMPQTRDLQYAQNQLLQQGISIPATRRVRMRMSSDQHRASAQRASSGLLPIDHQNPRHQHPPNLGMSQATTRPDRVIDLAAGSSSSTQHTQPMVPRLSSSQIATPLGVAPRLQASGATPSFATNASDLRQSLSDQRRHPVREGLTEFPSEENWRRSIGRMRGSLTGQSYSAALSQLMVQPTIPAQARPPVTSPQAQVNAHGANKRAGDVGRTGG</sequence>
<keyword evidence="3" id="KW-0862">Zinc</keyword>
<keyword evidence="2 4" id="KW-0863">Zinc-finger</keyword>
<feature type="region of interest" description="Disordered" evidence="5">
    <location>
        <begin position="733"/>
        <end position="753"/>
    </location>
</feature>
<dbReference type="Proteomes" id="UP000283530">
    <property type="component" value="Unassembled WGS sequence"/>
</dbReference>
<keyword evidence="7" id="KW-0436">Ligase</keyword>
<evidence type="ECO:0000313" key="7">
    <source>
        <dbReference type="EMBL" id="RWR80211.1"/>
    </source>
</evidence>
<feature type="region of interest" description="Disordered" evidence="5">
    <location>
        <begin position="609"/>
        <end position="673"/>
    </location>
</feature>
<proteinExistence type="predicted"/>
<reference evidence="7 8" key="1">
    <citation type="journal article" date="2019" name="Nat. Plants">
        <title>Stout camphor tree genome fills gaps in understanding of flowering plant genome evolution.</title>
        <authorList>
            <person name="Chaw S.M."/>
            <person name="Liu Y.C."/>
            <person name="Wu Y.W."/>
            <person name="Wang H.Y."/>
            <person name="Lin C.I."/>
            <person name="Wu C.S."/>
            <person name="Ke H.M."/>
            <person name="Chang L.Y."/>
            <person name="Hsu C.Y."/>
            <person name="Yang H.T."/>
            <person name="Sudianto E."/>
            <person name="Hsu M.H."/>
            <person name="Wu K.P."/>
            <person name="Wang L.N."/>
            <person name="Leebens-Mack J.H."/>
            <person name="Tsai I.J."/>
        </authorList>
    </citation>
    <scope>NUCLEOTIDE SEQUENCE [LARGE SCALE GENOMIC DNA]</scope>
    <source>
        <strain evidence="8">cv. Chaw 1501</strain>
        <tissue evidence="7">Young leaves</tissue>
    </source>
</reference>
<dbReference type="OrthoDB" id="10263264at2759"/>
<evidence type="ECO:0000313" key="8">
    <source>
        <dbReference type="Proteomes" id="UP000283530"/>
    </source>
</evidence>